<dbReference type="Pfam" id="PF00067">
    <property type="entry name" value="p450"/>
    <property type="match status" value="1"/>
</dbReference>
<dbReference type="PANTHER" id="PTHR46300:SF2">
    <property type="entry name" value="CYTOCHROME P450 MONOOXYGENASE ALNH-RELATED"/>
    <property type="match status" value="1"/>
</dbReference>
<comment type="similarity">
    <text evidence="1">Belongs to the cytochrome P450 family.</text>
</comment>
<evidence type="ECO:0000256" key="6">
    <source>
        <dbReference type="PIRSR" id="PIRSR602401-1"/>
    </source>
</evidence>
<evidence type="ECO:0000256" key="1">
    <source>
        <dbReference type="ARBA" id="ARBA00010617"/>
    </source>
</evidence>
<accession>A0A8E2EC91</accession>
<keyword evidence="3" id="KW-0560">Oxidoreductase</keyword>
<dbReference type="GO" id="GO:0020037">
    <property type="term" value="F:heme binding"/>
    <property type="evidence" value="ECO:0007669"/>
    <property type="project" value="InterPro"/>
</dbReference>
<protein>
    <submittedName>
        <fullName evidence="8">Putative cytochrome P450 oxidoreductase</fullName>
    </submittedName>
</protein>
<feature type="non-terminal residue" evidence="8">
    <location>
        <position position="1"/>
    </location>
</feature>
<dbReference type="InterPro" id="IPR050364">
    <property type="entry name" value="Cytochrome_P450_fung"/>
</dbReference>
<evidence type="ECO:0000256" key="4">
    <source>
        <dbReference type="ARBA" id="ARBA00023004"/>
    </source>
</evidence>
<keyword evidence="7" id="KW-1133">Transmembrane helix</keyword>
<gene>
    <name evidence="8" type="ORF">K432DRAFT_326377</name>
</gene>
<evidence type="ECO:0000256" key="7">
    <source>
        <dbReference type="SAM" id="Phobius"/>
    </source>
</evidence>
<comment type="cofactor">
    <cofactor evidence="6">
        <name>heme</name>
        <dbReference type="ChEBI" id="CHEBI:30413"/>
    </cofactor>
</comment>
<dbReference type="Gene3D" id="1.10.630.10">
    <property type="entry name" value="Cytochrome P450"/>
    <property type="match status" value="1"/>
</dbReference>
<reference evidence="8 9" key="1">
    <citation type="journal article" date="2016" name="Nat. Commun.">
        <title>Ectomycorrhizal ecology is imprinted in the genome of the dominant symbiotic fungus Cenococcum geophilum.</title>
        <authorList>
            <consortium name="DOE Joint Genome Institute"/>
            <person name="Peter M."/>
            <person name="Kohler A."/>
            <person name="Ohm R.A."/>
            <person name="Kuo A."/>
            <person name="Krutzmann J."/>
            <person name="Morin E."/>
            <person name="Arend M."/>
            <person name="Barry K.W."/>
            <person name="Binder M."/>
            <person name="Choi C."/>
            <person name="Clum A."/>
            <person name="Copeland A."/>
            <person name="Grisel N."/>
            <person name="Haridas S."/>
            <person name="Kipfer T."/>
            <person name="LaButti K."/>
            <person name="Lindquist E."/>
            <person name="Lipzen A."/>
            <person name="Maire R."/>
            <person name="Meier B."/>
            <person name="Mihaltcheva S."/>
            <person name="Molinier V."/>
            <person name="Murat C."/>
            <person name="Poggeler S."/>
            <person name="Quandt C.A."/>
            <person name="Sperisen C."/>
            <person name="Tritt A."/>
            <person name="Tisserant E."/>
            <person name="Crous P.W."/>
            <person name="Henrissat B."/>
            <person name="Nehls U."/>
            <person name="Egli S."/>
            <person name="Spatafora J.W."/>
            <person name="Grigoriev I.V."/>
            <person name="Martin F.M."/>
        </authorList>
    </citation>
    <scope>NUCLEOTIDE SEQUENCE [LARGE SCALE GENOMIC DNA]</scope>
    <source>
        <strain evidence="8 9">CBS 459.81</strain>
    </source>
</reference>
<dbReference type="InterPro" id="IPR036396">
    <property type="entry name" value="Cyt_P450_sf"/>
</dbReference>
<dbReference type="PANTHER" id="PTHR46300">
    <property type="entry name" value="P450, PUTATIVE (EUROFUNG)-RELATED-RELATED"/>
    <property type="match status" value="1"/>
</dbReference>
<feature type="transmembrane region" description="Helical" evidence="7">
    <location>
        <begin position="12"/>
        <end position="30"/>
    </location>
</feature>
<dbReference type="GO" id="GO:0016705">
    <property type="term" value="F:oxidoreductase activity, acting on paired donors, with incorporation or reduction of molecular oxygen"/>
    <property type="evidence" value="ECO:0007669"/>
    <property type="project" value="InterPro"/>
</dbReference>
<evidence type="ECO:0000256" key="3">
    <source>
        <dbReference type="ARBA" id="ARBA00023002"/>
    </source>
</evidence>
<sequence>MDQLAAKMPPGATLYGAVAIAVVYGLYRVFQIGRRDPRMPPGPPTLPILGNLHQIPASGLYRQFREWSKEYGPIFTLKFGPTNAIVLCDRKAIHQLLDKKGAIFSERPPSYVGNILTQGDHIALHQTDPIWREKRKVVAHNFSPKQLDENHFLVQEAEATVLMNDLLDDPEGFFDHIRRYTASVISSIVFGQRGATFDSFWAHGVYDVMGKWTECMEPGANPPADEYPFLKLIPPSLAYWKRRAVEAGKVMDSTWSKARQVVDNRRASGVKRNCITDALLDEYEKKGFPMSQHGFNNLVGELCEGGADTTSAQLNTLILAFAKHPEVQKKARLEIDAVCGSSRSPQWTDFKALPYINAIIKEGMRWRPVAVTALPHRAKEDCFYEGMFIPKDTTLFIGTWAIHHSENLFHDHDTFNPDRYLGFEKLANDYAGSGDWAGRDKYLPANIPFSVSLHHYGYGAGRRICPGIHLAERNMWRIAAKLLWAFEFAEPLDPATGKVLPLDPDAYNPGILQAPLPYKVRITPRSKEHVKKIKSELSSALKFLSAYD</sequence>
<keyword evidence="9" id="KW-1185">Reference proteome</keyword>
<dbReference type="GO" id="GO:0005506">
    <property type="term" value="F:iron ion binding"/>
    <property type="evidence" value="ECO:0007669"/>
    <property type="project" value="InterPro"/>
</dbReference>
<feature type="binding site" description="axial binding residue" evidence="6">
    <location>
        <position position="465"/>
    </location>
    <ligand>
        <name>heme</name>
        <dbReference type="ChEBI" id="CHEBI:30413"/>
    </ligand>
    <ligandPart>
        <name>Fe</name>
        <dbReference type="ChEBI" id="CHEBI:18248"/>
    </ligandPart>
</feature>
<dbReference type="PRINTS" id="PR00385">
    <property type="entry name" value="P450"/>
</dbReference>
<keyword evidence="7" id="KW-0812">Transmembrane</keyword>
<dbReference type="Proteomes" id="UP000250266">
    <property type="component" value="Unassembled WGS sequence"/>
</dbReference>
<dbReference type="OrthoDB" id="1103324at2759"/>
<keyword evidence="7" id="KW-0472">Membrane</keyword>
<evidence type="ECO:0000256" key="5">
    <source>
        <dbReference type="ARBA" id="ARBA00023033"/>
    </source>
</evidence>
<keyword evidence="6" id="KW-0349">Heme</keyword>
<keyword evidence="5" id="KW-0503">Monooxygenase</keyword>
<dbReference type="GO" id="GO:0004497">
    <property type="term" value="F:monooxygenase activity"/>
    <property type="evidence" value="ECO:0007669"/>
    <property type="project" value="UniProtKB-KW"/>
</dbReference>
<dbReference type="SUPFAM" id="SSF48264">
    <property type="entry name" value="Cytochrome P450"/>
    <property type="match status" value="1"/>
</dbReference>
<keyword evidence="2 6" id="KW-0479">Metal-binding</keyword>
<dbReference type="PRINTS" id="PR00463">
    <property type="entry name" value="EP450I"/>
</dbReference>
<dbReference type="CDD" id="cd11065">
    <property type="entry name" value="CYP64-like"/>
    <property type="match status" value="1"/>
</dbReference>
<dbReference type="InterPro" id="IPR001128">
    <property type="entry name" value="Cyt_P450"/>
</dbReference>
<name>A0A8E2EC91_9PEZI</name>
<dbReference type="AlphaFoldDB" id="A0A8E2EC91"/>
<proteinExistence type="inferred from homology"/>
<dbReference type="InterPro" id="IPR002401">
    <property type="entry name" value="Cyt_P450_E_grp-I"/>
</dbReference>
<dbReference type="EMBL" id="KV744922">
    <property type="protein sequence ID" value="OCK81406.1"/>
    <property type="molecule type" value="Genomic_DNA"/>
</dbReference>
<organism evidence="8 9">
    <name type="scientific">Lepidopterella palustris CBS 459.81</name>
    <dbReference type="NCBI Taxonomy" id="1314670"/>
    <lineage>
        <taxon>Eukaryota</taxon>
        <taxon>Fungi</taxon>
        <taxon>Dikarya</taxon>
        <taxon>Ascomycota</taxon>
        <taxon>Pezizomycotina</taxon>
        <taxon>Dothideomycetes</taxon>
        <taxon>Pleosporomycetidae</taxon>
        <taxon>Mytilinidiales</taxon>
        <taxon>Argynnaceae</taxon>
        <taxon>Lepidopterella</taxon>
    </lineage>
</organism>
<evidence type="ECO:0000313" key="8">
    <source>
        <dbReference type="EMBL" id="OCK81406.1"/>
    </source>
</evidence>
<keyword evidence="4 6" id="KW-0408">Iron</keyword>
<evidence type="ECO:0000313" key="9">
    <source>
        <dbReference type="Proteomes" id="UP000250266"/>
    </source>
</evidence>
<evidence type="ECO:0000256" key="2">
    <source>
        <dbReference type="ARBA" id="ARBA00022723"/>
    </source>
</evidence>